<reference evidence="1 2" key="1">
    <citation type="submission" date="2017-06" db="EMBL/GenBank/DDBJ databases">
        <title>Genome sequence of Bacillus sonorensis strain SRCM101395.</title>
        <authorList>
            <person name="Cho S.H."/>
        </authorList>
    </citation>
    <scope>NUCLEOTIDE SEQUENCE [LARGE SCALE GENOMIC DNA]</scope>
    <source>
        <strain evidence="1 2">SRCM101395</strain>
    </source>
</reference>
<dbReference type="EMBL" id="CP021920">
    <property type="protein sequence ID" value="ASB89942.1"/>
    <property type="molecule type" value="Genomic_DNA"/>
</dbReference>
<keyword evidence="2" id="KW-1185">Reference proteome</keyword>
<dbReference type="SUPFAM" id="SSF140453">
    <property type="entry name" value="EsxAB dimer-like"/>
    <property type="match status" value="1"/>
</dbReference>
<accession>A0ABN5AIE7</accession>
<gene>
    <name evidence="1" type="ORF">S101395_03435</name>
</gene>
<sequence>MSIRLNVNDLHALARQFRYSHEQISDLMRLLNRHLQVLLSSVTTAKTSDIDQAQTEMEHELKGYLHTLDDLEHLLSHTEVQMMKTDQMLAEMLYQCGGYLADYPPIMSFLASKCPTVGFTLTASLLSEPLALLKQLRENGLSGLFLKGRVLYFQLDEQGRNQLWAVRRLLSSSITDNMCLLAYNQTVGGSLSRTVLAFKRKQPLLM</sequence>
<evidence type="ECO:0000313" key="2">
    <source>
        <dbReference type="Proteomes" id="UP000196877"/>
    </source>
</evidence>
<evidence type="ECO:0000313" key="1">
    <source>
        <dbReference type="EMBL" id="ASB89942.1"/>
    </source>
</evidence>
<name>A0ABN5AIE7_9BACI</name>
<protein>
    <submittedName>
        <fullName evidence="1">Uncharacterized protein</fullName>
    </submittedName>
</protein>
<organism evidence="1 2">
    <name type="scientific">Bacillus sonorensis</name>
    <dbReference type="NCBI Taxonomy" id="119858"/>
    <lineage>
        <taxon>Bacteria</taxon>
        <taxon>Bacillati</taxon>
        <taxon>Bacillota</taxon>
        <taxon>Bacilli</taxon>
        <taxon>Bacillales</taxon>
        <taxon>Bacillaceae</taxon>
        <taxon>Bacillus</taxon>
    </lineage>
</organism>
<proteinExistence type="predicted"/>
<dbReference type="RefSeq" id="WP_006638491.1">
    <property type="nucleotide sequence ID" value="NZ_BORD01000002.1"/>
</dbReference>
<dbReference type="Proteomes" id="UP000196877">
    <property type="component" value="Chromosome"/>
</dbReference>
<dbReference type="Gene3D" id="1.10.287.1060">
    <property type="entry name" value="ESAT-6-like"/>
    <property type="match status" value="1"/>
</dbReference>
<dbReference type="InterPro" id="IPR036689">
    <property type="entry name" value="ESAT-6-like_sf"/>
</dbReference>
<dbReference type="GeneID" id="92852622"/>